<name>A0A3M8SKY4_9GAMM</name>
<dbReference type="GO" id="GO:0003723">
    <property type="term" value="F:RNA binding"/>
    <property type="evidence" value="ECO:0007669"/>
    <property type="project" value="UniProtKB-KW"/>
</dbReference>
<sequence>MANPSLFQSIRGALLPAATARNEAGGLAYVREPKAALALYAATGCLNGTYYADGEDQLAQVLALSEQVDPAFVARTAVYTRQVGHMKDMPALLLATLASRDGETFASAFPRVVDNGRMLRNVVQILRSGRTGRKSLGSRPKRLVRQWLDQASDAAIVQAAIGQQPSLADVIRMVHPKPADARREALYAWVIGKPYREELLPEVVQAYEAFKRAPDGVPSEGVLPQMPFQYYTSLSLTASHWKTLALDASWQTLRMNLNTFARNGLFDDAATAAAVAQRLRDPDRIRRARVLPYQLLTAYHASAGSVPEPVREALQDAMEVATRQVPVLDGHVVVAVDVSGSMASPVTGYRKGGTTAVRCVDVAALMAACVLRTNPSAQVLPFDTGVRTEVRLNPRDSVMTQARQLAALCGGGTSVSSPLALLNKQKAQVDLVVIVSDNESWRDTRHGGATQTMHEWAQLKARCPQARLVCIDLQPVATAQTVEREDVLHVGGFSDAVFDAIAAYAAQGPGATRWVDKIASMAL</sequence>
<dbReference type="SUPFAM" id="SSF53300">
    <property type="entry name" value="vWA-like"/>
    <property type="match status" value="1"/>
</dbReference>
<dbReference type="PANTHER" id="PTHR14202">
    <property type="entry name" value="60 KDA RIBONUCLEOPROTEIN SSA/RO"/>
    <property type="match status" value="1"/>
</dbReference>
<comment type="similarity">
    <text evidence="2">Belongs to the Ro 60 kDa family.</text>
</comment>
<dbReference type="InterPro" id="IPR037214">
    <property type="entry name" value="TROVE_dom_sf"/>
</dbReference>
<dbReference type="Pfam" id="PF25045">
    <property type="entry name" value="vWA_Ro60"/>
    <property type="match status" value="1"/>
</dbReference>
<dbReference type="AlphaFoldDB" id="A0A3M8SKY4"/>
<dbReference type="GO" id="GO:1990904">
    <property type="term" value="C:ribonucleoprotein complex"/>
    <property type="evidence" value="ECO:0007669"/>
    <property type="project" value="UniProtKB-KW"/>
</dbReference>
<evidence type="ECO:0000256" key="3">
    <source>
        <dbReference type="ARBA" id="ARBA00022490"/>
    </source>
</evidence>
<dbReference type="OrthoDB" id="208855at2"/>
<evidence type="ECO:0000259" key="7">
    <source>
        <dbReference type="PROSITE" id="PS50988"/>
    </source>
</evidence>
<evidence type="ECO:0000256" key="4">
    <source>
        <dbReference type="ARBA" id="ARBA00022723"/>
    </source>
</evidence>
<dbReference type="EMBL" id="RIBS01000010">
    <property type="protein sequence ID" value="RNF82027.1"/>
    <property type="molecule type" value="Genomic_DNA"/>
</dbReference>
<dbReference type="PROSITE" id="PS50988">
    <property type="entry name" value="TROVE"/>
    <property type="match status" value="1"/>
</dbReference>
<keyword evidence="4" id="KW-0479">Metal-binding</keyword>
<keyword evidence="9" id="KW-1185">Reference proteome</keyword>
<organism evidence="8 9">
    <name type="scientific">Montanilutibacter psychrotolerans</name>
    <dbReference type="NCBI Taxonomy" id="1327343"/>
    <lineage>
        <taxon>Bacteria</taxon>
        <taxon>Pseudomonadati</taxon>
        <taxon>Pseudomonadota</taxon>
        <taxon>Gammaproteobacteria</taxon>
        <taxon>Lysobacterales</taxon>
        <taxon>Lysobacteraceae</taxon>
        <taxon>Montanilutibacter</taxon>
    </lineage>
</organism>
<dbReference type="InterPro" id="IPR056800">
    <property type="entry name" value="vWA_Ro60"/>
</dbReference>
<evidence type="ECO:0000256" key="6">
    <source>
        <dbReference type="ARBA" id="ARBA00023274"/>
    </source>
</evidence>
<dbReference type="PANTHER" id="PTHR14202:SF0">
    <property type="entry name" value="RNA-BINDING PROTEIN RO60"/>
    <property type="match status" value="1"/>
</dbReference>
<keyword evidence="5" id="KW-0694">RNA-binding</keyword>
<dbReference type="GO" id="GO:0005737">
    <property type="term" value="C:cytoplasm"/>
    <property type="evidence" value="ECO:0007669"/>
    <property type="project" value="UniProtKB-SubCell"/>
</dbReference>
<evidence type="ECO:0000256" key="5">
    <source>
        <dbReference type="ARBA" id="ARBA00022884"/>
    </source>
</evidence>
<reference evidence="8 9" key="1">
    <citation type="submission" date="2018-11" db="EMBL/GenBank/DDBJ databases">
        <title>Lysobacter cryohumiis sp. nov., isolated from soil in the Tianshan Mountains, Xinjiang, China.</title>
        <authorList>
            <person name="Luo Y."/>
            <person name="Sheng H."/>
        </authorList>
    </citation>
    <scope>NUCLEOTIDE SEQUENCE [LARGE SCALE GENOMIC DNA]</scope>
    <source>
        <strain evidence="8 9">ZS60</strain>
    </source>
</reference>
<dbReference type="Proteomes" id="UP000267049">
    <property type="component" value="Unassembled WGS sequence"/>
</dbReference>
<dbReference type="GO" id="GO:0046872">
    <property type="term" value="F:metal ion binding"/>
    <property type="evidence" value="ECO:0007669"/>
    <property type="project" value="UniProtKB-KW"/>
</dbReference>
<dbReference type="InterPro" id="IPR008858">
    <property type="entry name" value="TROVE_dom"/>
</dbReference>
<evidence type="ECO:0000313" key="9">
    <source>
        <dbReference type="Proteomes" id="UP000267049"/>
    </source>
</evidence>
<dbReference type="InterPro" id="IPR040322">
    <property type="entry name" value="TROVE2"/>
</dbReference>
<accession>A0A3M8SKY4</accession>
<dbReference type="RefSeq" id="WP_123089026.1">
    <property type="nucleotide sequence ID" value="NZ_RIBS01000010.1"/>
</dbReference>
<dbReference type="SUPFAM" id="SSF140864">
    <property type="entry name" value="TROVE domain-like"/>
    <property type="match status" value="1"/>
</dbReference>
<dbReference type="Gene3D" id="3.40.50.410">
    <property type="entry name" value="von Willebrand factor, type A domain"/>
    <property type="match status" value="1"/>
</dbReference>
<keyword evidence="3" id="KW-0963">Cytoplasm</keyword>
<comment type="caution">
    <text evidence="8">The sequence shown here is derived from an EMBL/GenBank/DDBJ whole genome shotgun (WGS) entry which is preliminary data.</text>
</comment>
<feature type="domain" description="TROVE" evidence="7">
    <location>
        <begin position="20"/>
        <end position="330"/>
    </location>
</feature>
<comment type="subcellular location">
    <subcellularLocation>
        <location evidence="1">Cytoplasm</location>
    </subcellularLocation>
</comment>
<protein>
    <submittedName>
        <fullName evidence="8">TROVE domain-containing protein</fullName>
    </submittedName>
</protein>
<dbReference type="InterPro" id="IPR036465">
    <property type="entry name" value="vWFA_dom_sf"/>
</dbReference>
<keyword evidence="6" id="KW-0687">Ribonucleoprotein</keyword>
<evidence type="ECO:0000256" key="1">
    <source>
        <dbReference type="ARBA" id="ARBA00004496"/>
    </source>
</evidence>
<proteinExistence type="inferred from homology"/>
<gene>
    <name evidence="8" type="ORF">EER27_15370</name>
</gene>
<evidence type="ECO:0000313" key="8">
    <source>
        <dbReference type="EMBL" id="RNF82027.1"/>
    </source>
</evidence>
<evidence type="ECO:0000256" key="2">
    <source>
        <dbReference type="ARBA" id="ARBA00007814"/>
    </source>
</evidence>